<keyword evidence="4" id="KW-1185">Reference proteome</keyword>
<dbReference type="EMBL" id="CAJPVJ010002908">
    <property type="protein sequence ID" value="CAG2166953.1"/>
    <property type="molecule type" value="Genomic_DNA"/>
</dbReference>
<keyword evidence="2" id="KW-0812">Transmembrane</keyword>
<protein>
    <submittedName>
        <fullName evidence="3">Uncharacterized protein</fullName>
    </submittedName>
</protein>
<evidence type="ECO:0000256" key="1">
    <source>
        <dbReference type="SAM" id="MobiDB-lite"/>
    </source>
</evidence>
<feature type="region of interest" description="Disordered" evidence="1">
    <location>
        <begin position="47"/>
        <end position="92"/>
    </location>
</feature>
<proteinExistence type="predicted"/>
<reference evidence="3" key="1">
    <citation type="submission" date="2020-11" db="EMBL/GenBank/DDBJ databases">
        <authorList>
            <person name="Tran Van P."/>
        </authorList>
    </citation>
    <scope>NUCLEOTIDE SEQUENCE</scope>
</reference>
<accession>A0A7R9QJH4</accession>
<evidence type="ECO:0000256" key="2">
    <source>
        <dbReference type="SAM" id="Phobius"/>
    </source>
</evidence>
<evidence type="ECO:0000313" key="4">
    <source>
        <dbReference type="Proteomes" id="UP000728032"/>
    </source>
</evidence>
<name>A0A7R9QJH4_9ACAR</name>
<dbReference type="Proteomes" id="UP000728032">
    <property type="component" value="Unassembled WGS sequence"/>
</dbReference>
<dbReference type="EMBL" id="OC917733">
    <property type="protein sequence ID" value="CAD7647856.1"/>
    <property type="molecule type" value="Genomic_DNA"/>
</dbReference>
<organism evidence="3">
    <name type="scientific">Oppiella nova</name>
    <dbReference type="NCBI Taxonomy" id="334625"/>
    <lineage>
        <taxon>Eukaryota</taxon>
        <taxon>Metazoa</taxon>
        <taxon>Ecdysozoa</taxon>
        <taxon>Arthropoda</taxon>
        <taxon>Chelicerata</taxon>
        <taxon>Arachnida</taxon>
        <taxon>Acari</taxon>
        <taxon>Acariformes</taxon>
        <taxon>Sarcoptiformes</taxon>
        <taxon>Oribatida</taxon>
        <taxon>Brachypylina</taxon>
        <taxon>Oppioidea</taxon>
        <taxon>Oppiidae</taxon>
        <taxon>Oppiella</taxon>
    </lineage>
</organism>
<evidence type="ECO:0000313" key="3">
    <source>
        <dbReference type="EMBL" id="CAD7647856.1"/>
    </source>
</evidence>
<gene>
    <name evidence="3" type="ORF">ONB1V03_LOCUS6468</name>
</gene>
<feature type="compositionally biased region" description="Polar residues" evidence="1">
    <location>
        <begin position="67"/>
        <end position="76"/>
    </location>
</feature>
<keyword evidence="2" id="KW-0472">Membrane</keyword>
<dbReference type="AlphaFoldDB" id="A0A7R9QJH4"/>
<sequence length="142" mass="15866">MAQCHRPWSDVVDILITNRKQELSVACDSSAFITANECSQLYPDMTTNSTDTTISPVKEIPIDMPNNKPSEWTTEANIPERNPLDSPYMDNTNHSLDSYPTYHSGDNSIEPKIESYTSDSYDISFGTSVAIGMALYLLLIHL</sequence>
<feature type="transmembrane region" description="Helical" evidence="2">
    <location>
        <begin position="123"/>
        <end position="140"/>
    </location>
</feature>
<keyword evidence="2" id="KW-1133">Transmembrane helix</keyword>